<reference evidence="2" key="2">
    <citation type="submission" date="2021-04" db="EMBL/GenBank/DDBJ databases">
        <authorList>
            <person name="Gilroy R."/>
        </authorList>
    </citation>
    <scope>NUCLEOTIDE SEQUENCE</scope>
    <source>
        <strain evidence="2">378</strain>
    </source>
</reference>
<dbReference type="GO" id="GO:0043041">
    <property type="term" value="P:amino acid activation for nonribosomal peptide biosynthetic process"/>
    <property type="evidence" value="ECO:0007669"/>
    <property type="project" value="TreeGrafter"/>
</dbReference>
<accession>A0A948TGG0</accession>
<evidence type="ECO:0000259" key="1">
    <source>
        <dbReference type="Pfam" id="PF00501"/>
    </source>
</evidence>
<dbReference type="InterPro" id="IPR020845">
    <property type="entry name" value="AMP-binding_CS"/>
</dbReference>
<dbReference type="Gene3D" id="3.30.300.30">
    <property type="match status" value="1"/>
</dbReference>
<dbReference type="InterPro" id="IPR042099">
    <property type="entry name" value="ANL_N_sf"/>
</dbReference>
<name>A0A948TGG0_9GAMM</name>
<dbReference type="GO" id="GO:0044550">
    <property type="term" value="P:secondary metabolite biosynthetic process"/>
    <property type="evidence" value="ECO:0007669"/>
    <property type="project" value="TreeGrafter"/>
</dbReference>
<protein>
    <submittedName>
        <fullName evidence="2">AMP-binding protein</fullName>
    </submittedName>
</protein>
<evidence type="ECO:0000313" key="3">
    <source>
        <dbReference type="Proteomes" id="UP000733611"/>
    </source>
</evidence>
<dbReference type="PROSITE" id="PS00455">
    <property type="entry name" value="AMP_BINDING"/>
    <property type="match status" value="1"/>
</dbReference>
<dbReference type="PANTHER" id="PTHR45527:SF1">
    <property type="entry name" value="FATTY ACID SYNTHASE"/>
    <property type="match status" value="1"/>
</dbReference>
<dbReference type="Proteomes" id="UP000733611">
    <property type="component" value="Unassembled WGS sequence"/>
</dbReference>
<dbReference type="Gene3D" id="3.40.50.12780">
    <property type="entry name" value="N-terminal domain of ligase-like"/>
    <property type="match status" value="1"/>
</dbReference>
<dbReference type="Pfam" id="PF00501">
    <property type="entry name" value="AMP-binding"/>
    <property type="match status" value="1"/>
</dbReference>
<dbReference type="InterPro" id="IPR045851">
    <property type="entry name" value="AMP-bd_C_sf"/>
</dbReference>
<sequence>MTDLVSLLEASFTQHAARTALRVADVNLTYHELQGRVYHLTAFLVQHQVKTVAVLGYRSAEVEATLLACLYARTTYVPLNPRFPHERCNNMMANAQVDALIVCPECAQYAQDLSIPAHTLVFTDDTSDGLLRTQHSDWTIVSIGSFASTQAQCPPLPAYAEHKSIYIIYTSGTTGEAKGVLISYRAFTLYLLKVLRLYQFTADDVFSQMFEITFDLSLQDLLSAILSGGTLVPIPKKVLFAPISVIKRYGITVFHSVPSVVGYMDKIQVLAPNLLPSVRLSLFVGEPLWYEQVQLWGQTCPHSKIINTYGPTETTVIIATYLAFDPAKQELKELPEHGRVPLGNTLEHAAYSLRDEQQHVVPAGTQGEIYLSGDQMGDGYLGSPQKTAAAFVELEGTIWYRTGDLGLVEQHEGKPLLTFCGRCNDEVKVNGFRVSLLEVDECLQQLAGVRALALPVRDEFSLVHGIIGVLETTDLQLCATVQKQIVSKLPFYMVPQAIRACDNFPLNANGKLDRKALLQLIKDRGELTLG</sequence>
<proteinExistence type="predicted"/>
<organism evidence="2 3">
    <name type="scientific">Candidatus Anaerobiospirillum pullicola</name>
    <dbReference type="NCBI Taxonomy" id="2838451"/>
    <lineage>
        <taxon>Bacteria</taxon>
        <taxon>Pseudomonadati</taxon>
        <taxon>Pseudomonadota</taxon>
        <taxon>Gammaproteobacteria</taxon>
        <taxon>Aeromonadales</taxon>
        <taxon>Succinivibrionaceae</taxon>
        <taxon>Anaerobiospirillum</taxon>
    </lineage>
</organism>
<comment type="caution">
    <text evidence="2">The sequence shown here is derived from an EMBL/GenBank/DDBJ whole genome shotgun (WGS) entry which is preliminary data.</text>
</comment>
<evidence type="ECO:0000313" key="2">
    <source>
        <dbReference type="EMBL" id="MBU3844620.1"/>
    </source>
</evidence>
<dbReference type="PANTHER" id="PTHR45527">
    <property type="entry name" value="NONRIBOSOMAL PEPTIDE SYNTHETASE"/>
    <property type="match status" value="1"/>
</dbReference>
<dbReference type="EMBL" id="JAHLFE010000143">
    <property type="protein sequence ID" value="MBU3844620.1"/>
    <property type="molecule type" value="Genomic_DNA"/>
</dbReference>
<dbReference type="AlphaFoldDB" id="A0A948TGG0"/>
<gene>
    <name evidence="2" type="ORF">H9847_07115</name>
</gene>
<dbReference type="GO" id="GO:0031177">
    <property type="term" value="F:phosphopantetheine binding"/>
    <property type="evidence" value="ECO:0007669"/>
    <property type="project" value="TreeGrafter"/>
</dbReference>
<dbReference type="SUPFAM" id="SSF56801">
    <property type="entry name" value="Acetyl-CoA synthetase-like"/>
    <property type="match status" value="1"/>
</dbReference>
<reference evidence="2" key="1">
    <citation type="journal article" date="2021" name="PeerJ">
        <title>Extensive microbial diversity within the chicken gut microbiome revealed by metagenomics and culture.</title>
        <authorList>
            <person name="Gilroy R."/>
            <person name="Ravi A."/>
            <person name="Getino M."/>
            <person name="Pursley I."/>
            <person name="Horton D.L."/>
            <person name="Alikhan N.F."/>
            <person name="Baker D."/>
            <person name="Gharbi K."/>
            <person name="Hall N."/>
            <person name="Watson M."/>
            <person name="Adriaenssens E.M."/>
            <person name="Foster-Nyarko E."/>
            <person name="Jarju S."/>
            <person name="Secka A."/>
            <person name="Antonio M."/>
            <person name="Oren A."/>
            <person name="Chaudhuri R.R."/>
            <person name="La Ragione R."/>
            <person name="Hildebrand F."/>
            <person name="Pallen M.J."/>
        </authorList>
    </citation>
    <scope>NUCLEOTIDE SEQUENCE</scope>
    <source>
        <strain evidence="2">378</strain>
    </source>
</reference>
<feature type="domain" description="AMP-dependent synthetase/ligase" evidence="1">
    <location>
        <begin position="9"/>
        <end position="381"/>
    </location>
</feature>
<dbReference type="InterPro" id="IPR000873">
    <property type="entry name" value="AMP-dep_synth/lig_dom"/>
</dbReference>
<dbReference type="GO" id="GO:0005737">
    <property type="term" value="C:cytoplasm"/>
    <property type="evidence" value="ECO:0007669"/>
    <property type="project" value="TreeGrafter"/>
</dbReference>